<reference evidence="15" key="1">
    <citation type="submission" date="2017-09" db="EMBL/GenBank/DDBJ databases">
        <title>The Reconstruction of 2,631 Draft Metagenome-Assembled Genomes from the Global Oceans.</title>
        <authorList>
            <person name="Tully B.J."/>
            <person name="Graham E.D."/>
            <person name="Heidelberg J.F."/>
        </authorList>
    </citation>
    <scope>NUCLEOTIDE SEQUENCE [LARGE SCALE GENOMIC DNA]</scope>
</reference>
<keyword evidence="5" id="KW-0963">Cytoplasm</keyword>
<evidence type="ECO:0000256" key="2">
    <source>
        <dbReference type="ARBA" id="ARBA00004496"/>
    </source>
</evidence>
<dbReference type="Pfam" id="PF03483">
    <property type="entry name" value="B3_4"/>
    <property type="match status" value="1"/>
</dbReference>
<dbReference type="NCBIfam" id="TIGR00471">
    <property type="entry name" value="pheT_arch"/>
    <property type="match status" value="1"/>
</dbReference>
<dbReference type="GO" id="GO:0006432">
    <property type="term" value="P:phenylalanyl-tRNA aminoacylation"/>
    <property type="evidence" value="ECO:0007669"/>
    <property type="project" value="InterPro"/>
</dbReference>
<evidence type="ECO:0000256" key="7">
    <source>
        <dbReference type="ARBA" id="ARBA00022723"/>
    </source>
</evidence>
<dbReference type="SMART" id="SM00874">
    <property type="entry name" value="B5"/>
    <property type="match status" value="1"/>
</dbReference>
<evidence type="ECO:0000256" key="6">
    <source>
        <dbReference type="ARBA" id="ARBA00022598"/>
    </source>
</evidence>
<dbReference type="InterPro" id="IPR005146">
    <property type="entry name" value="B3/B4_tRNA-bd"/>
</dbReference>
<dbReference type="Gene3D" id="3.50.40.10">
    <property type="entry name" value="Phenylalanyl-trna Synthetase, Chain B, domain 3"/>
    <property type="match status" value="1"/>
</dbReference>
<evidence type="ECO:0000256" key="3">
    <source>
        <dbReference type="ARBA" id="ARBA00007438"/>
    </source>
</evidence>
<comment type="cofactor">
    <cofactor evidence="1">
        <name>Mg(2+)</name>
        <dbReference type="ChEBI" id="CHEBI:18420"/>
    </cofactor>
</comment>
<dbReference type="SUPFAM" id="SSF55681">
    <property type="entry name" value="Class II aaRS and biotin synthetases"/>
    <property type="match status" value="1"/>
</dbReference>
<proteinExistence type="inferred from homology"/>
<dbReference type="PANTHER" id="PTHR10947">
    <property type="entry name" value="PHENYLALANYL-TRNA SYNTHETASE BETA CHAIN AND LEUCINE-RICH REPEAT-CONTAINING PROTEIN 47"/>
    <property type="match status" value="1"/>
</dbReference>
<dbReference type="GO" id="GO:0000287">
    <property type="term" value="F:magnesium ion binding"/>
    <property type="evidence" value="ECO:0007669"/>
    <property type="project" value="InterPro"/>
</dbReference>
<dbReference type="GO" id="GO:0003723">
    <property type="term" value="F:RNA binding"/>
    <property type="evidence" value="ECO:0007669"/>
    <property type="project" value="InterPro"/>
</dbReference>
<keyword evidence="12" id="KW-0030">Aminoacyl-tRNA synthetase</keyword>
<evidence type="ECO:0000313" key="14">
    <source>
        <dbReference type="EMBL" id="MAG21883.1"/>
    </source>
</evidence>
<evidence type="ECO:0000256" key="9">
    <source>
        <dbReference type="ARBA" id="ARBA00022840"/>
    </source>
</evidence>
<accession>A0A2D6M0D1</accession>
<keyword evidence="11" id="KW-0648">Protein biosynthesis</keyword>
<dbReference type="PROSITE" id="PS51483">
    <property type="entry name" value="B5"/>
    <property type="match status" value="1"/>
</dbReference>
<feature type="domain" description="B5" evidence="13">
    <location>
        <begin position="275"/>
        <end position="350"/>
    </location>
</feature>
<dbReference type="InterPro" id="IPR045060">
    <property type="entry name" value="Phe-tRNA-ligase_IIc_bsu"/>
</dbReference>
<evidence type="ECO:0000256" key="4">
    <source>
        <dbReference type="ARBA" id="ARBA00012814"/>
    </source>
</evidence>
<keyword evidence="10" id="KW-0460">Magnesium</keyword>
<dbReference type="Pfam" id="PF03484">
    <property type="entry name" value="B5"/>
    <property type="match status" value="1"/>
</dbReference>
<keyword evidence="7" id="KW-0479">Metal-binding</keyword>
<keyword evidence="6 14" id="KW-0436">Ligase</keyword>
<dbReference type="Gene3D" id="3.30.56.10">
    <property type="match status" value="2"/>
</dbReference>
<comment type="subcellular location">
    <subcellularLocation>
        <location evidence="2">Cytoplasm</location>
    </subcellularLocation>
</comment>
<dbReference type="InterPro" id="IPR020825">
    <property type="entry name" value="Phe-tRNA_synthase-like_B3/B4"/>
</dbReference>
<sequence length="548" mass="62036">MPNVNVSLKDIGKLVGKKLSVKEFKEAVLYAKGEVDAIEGDMITVDMKDTNRPDLLSAEGLAREIRSRITRDRGITKYKIRKGNIELLVDKNVANIRPYIAAAIVKNVKVTEDFLIQIIQLQEKVCLTFGRKRKEAAIGLYDWTKLKGPMHYRAYKPREKKFIPLEYKVEMDLEEILEDHPTGREYKHLLEGKNKYPIFEDNNGVVASMPPIINSQITGKVSENTKEVLVEVTGHNQERVNTALNVMVSALAERGFDIYSVKVRYPNRTVITPDFTPKKVSVNLDSIRSFSGMDLSNKQIVELLQKARYDAKISGKKVVCQYPSYRQDILHPVDVIEDVLISYGYGNIEPTSIESATIGSERIETKQVDLARDICVGLGLQEILTYTMTSKKKQTETIDLDPEKEKFVEIENPMSENYAIFRKRLFPELLEFLSKNKHNSYPQKIFEVGKTLELDAKSETGVNEKNTLCIILIGKGAEFNTIKSVLDAITSNKGETYSLKETQLPFLEKGKQAELALGKRKGFIGEVSKSTLNKFGLEQKTVVLELEI</sequence>
<evidence type="ECO:0000313" key="15">
    <source>
        <dbReference type="Proteomes" id="UP000226592"/>
    </source>
</evidence>
<protein>
    <recommendedName>
        <fullName evidence="4">phenylalanine--tRNA ligase</fullName>
        <ecNumber evidence="4">6.1.1.20</ecNumber>
    </recommendedName>
</protein>
<dbReference type="GO" id="GO:0004826">
    <property type="term" value="F:phenylalanine-tRNA ligase activity"/>
    <property type="evidence" value="ECO:0007669"/>
    <property type="project" value="UniProtKB-EC"/>
</dbReference>
<dbReference type="PANTHER" id="PTHR10947:SF0">
    <property type="entry name" value="PHENYLALANINE--TRNA LIGASE BETA SUBUNIT"/>
    <property type="match status" value="1"/>
</dbReference>
<name>A0A2D6M0D1_9ARCH</name>
<dbReference type="Gene3D" id="3.30.930.10">
    <property type="entry name" value="Bira Bifunctional Protein, Domain 2"/>
    <property type="match status" value="1"/>
</dbReference>
<evidence type="ECO:0000256" key="8">
    <source>
        <dbReference type="ARBA" id="ARBA00022741"/>
    </source>
</evidence>
<keyword evidence="8" id="KW-0547">Nucleotide-binding</keyword>
<dbReference type="Pfam" id="PF17759">
    <property type="entry name" value="tRNA_synthFbeta"/>
    <property type="match status" value="1"/>
</dbReference>
<dbReference type="GO" id="GO:0009328">
    <property type="term" value="C:phenylalanine-tRNA ligase complex"/>
    <property type="evidence" value="ECO:0007669"/>
    <property type="project" value="TreeGrafter"/>
</dbReference>
<keyword evidence="9" id="KW-0067">ATP-binding</keyword>
<dbReference type="InterPro" id="IPR045864">
    <property type="entry name" value="aa-tRNA-synth_II/BPL/LPL"/>
</dbReference>
<dbReference type="InterPro" id="IPR041616">
    <property type="entry name" value="PheRS_beta_core"/>
</dbReference>
<dbReference type="InterPro" id="IPR004531">
    <property type="entry name" value="Phe-tRNA-synth_IIc_bsu_arc_euk"/>
</dbReference>
<dbReference type="EMBL" id="NZBU01000004">
    <property type="protein sequence ID" value="MAG21883.1"/>
    <property type="molecule type" value="Genomic_DNA"/>
</dbReference>
<dbReference type="AlphaFoldDB" id="A0A2D6M0D1"/>
<evidence type="ECO:0000259" key="13">
    <source>
        <dbReference type="PROSITE" id="PS51483"/>
    </source>
</evidence>
<comment type="caution">
    <text evidence="14">The sequence shown here is derived from an EMBL/GenBank/DDBJ whole genome shotgun (WGS) entry which is preliminary data.</text>
</comment>
<dbReference type="FunFam" id="3.50.40.10:FF:000003">
    <property type="entry name" value="Phenylalanine--tRNA ligase beta subunit"/>
    <property type="match status" value="1"/>
</dbReference>
<dbReference type="InterPro" id="IPR005147">
    <property type="entry name" value="tRNA_synthase_B5-dom"/>
</dbReference>
<comment type="similarity">
    <text evidence="3">Belongs to the phenylalanyl-tRNA synthetase beta subunit family. Type 2 subfamily.</text>
</comment>
<dbReference type="GO" id="GO:0005524">
    <property type="term" value="F:ATP binding"/>
    <property type="evidence" value="ECO:0007669"/>
    <property type="project" value="UniProtKB-KW"/>
</dbReference>
<dbReference type="SUPFAM" id="SSF46955">
    <property type="entry name" value="Putative DNA-binding domain"/>
    <property type="match status" value="2"/>
</dbReference>
<organism evidence="14 15">
    <name type="scientific">Candidatus Iainarchaeum sp</name>
    <dbReference type="NCBI Taxonomy" id="3101447"/>
    <lineage>
        <taxon>Archaea</taxon>
        <taxon>Candidatus Iainarchaeota</taxon>
        <taxon>Candidatus Iainarchaeia</taxon>
        <taxon>Candidatus Iainarchaeales</taxon>
        <taxon>Candidatus Iainarchaeaceae</taxon>
        <taxon>Candidatus Iainarchaeum</taxon>
    </lineage>
</organism>
<evidence type="ECO:0000256" key="12">
    <source>
        <dbReference type="ARBA" id="ARBA00023146"/>
    </source>
</evidence>
<dbReference type="SMART" id="SM00873">
    <property type="entry name" value="B3_4"/>
    <property type="match status" value="1"/>
</dbReference>
<dbReference type="InterPro" id="IPR009061">
    <property type="entry name" value="DNA-bd_dom_put_sf"/>
</dbReference>
<gene>
    <name evidence="14" type="ORF">CL943_01075</name>
</gene>
<evidence type="ECO:0000256" key="5">
    <source>
        <dbReference type="ARBA" id="ARBA00022490"/>
    </source>
</evidence>
<evidence type="ECO:0000256" key="11">
    <source>
        <dbReference type="ARBA" id="ARBA00022917"/>
    </source>
</evidence>
<dbReference type="EC" id="6.1.1.20" evidence="4"/>
<evidence type="ECO:0000256" key="1">
    <source>
        <dbReference type="ARBA" id="ARBA00001946"/>
    </source>
</evidence>
<dbReference type="Proteomes" id="UP000226592">
    <property type="component" value="Unassembled WGS sequence"/>
</dbReference>
<evidence type="ECO:0000256" key="10">
    <source>
        <dbReference type="ARBA" id="ARBA00022842"/>
    </source>
</evidence>